<dbReference type="InterPro" id="IPR023780">
    <property type="entry name" value="Chromo_domain"/>
</dbReference>
<dbReference type="InterPro" id="IPR016197">
    <property type="entry name" value="Chromo-like_dom_sf"/>
</dbReference>
<evidence type="ECO:0000313" key="5">
    <source>
        <dbReference type="Proteomes" id="UP000242254"/>
    </source>
</evidence>
<dbReference type="SMART" id="SM00298">
    <property type="entry name" value="CHROMO"/>
    <property type="match status" value="1"/>
</dbReference>
<keyword evidence="2" id="KW-0539">Nucleus</keyword>
<dbReference type="AlphaFoldDB" id="A0A2G4SFJ3"/>
<keyword evidence="5" id="KW-1185">Reference proteome</keyword>
<dbReference type="PANTHER" id="PTHR22812">
    <property type="entry name" value="CHROMOBOX PROTEIN"/>
    <property type="match status" value="1"/>
</dbReference>
<proteinExistence type="predicted"/>
<evidence type="ECO:0000256" key="2">
    <source>
        <dbReference type="ARBA" id="ARBA00023242"/>
    </source>
</evidence>
<dbReference type="PROSITE" id="PS50013">
    <property type="entry name" value="CHROMO_2"/>
    <property type="match status" value="1"/>
</dbReference>
<dbReference type="SUPFAM" id="SSF54160">
    <property type="entry name" value="Chromo domain-like"/>
    <property type="match status" value="1"/>
</dbReference>
<evidence type="ECO:0000256" key="1">
    <source>
        <dbReference type="ARBA" id="ARBA00004123"/>
    </source>
</evidence>
<gene>
    <name evidence="4" type="ORF">RHIMIDRAFT_296154</name>
</gene>
<sequence>MRELQSKILNLNIEDIEKYSENNITYNEIEIDDIPKKRKRNQQNKNSNENVYQVEKILDHMVDDNNKFIFYVKWYGYDDSENSWVKQNDFNTKDIINQYLKDKNIQ</sequence>
<protein>
    <recommendedName>
        <fullName evidence="3">Chromo domain-containing protein</fullName>
    </recommendedName>
</protein>
<dbReference type="Proteomes" id="UP000242254">
    <property type="component" value="Unassembled WGS sequence"/>
</dbReference>
<reference evidence="4 5" key="1">
    <citation type="journal article" date="2016" name="Proc. Natl. Acad. Sci. U.S.A.">
        <title>Lipid metabolic changes in an early divergent fungus govern the establishment of a mutualistic symbiosis with endobacteria.</title>
        <authorList>
            <person name="Lastovetsky O.A."/>
            <person name="Gaspar M.L."/>
            <person name="Mondo S.J."/>
            <person name="LaButti K.M."/>
            <person name="Sandor L."/>
            <person name="Grigoriev I.V."/>
            <person name="Henry S.A."/>
            <person name="Pawlowska T.E."/>
        </authorList>
    </citation>
    <scope>NUCLEOTIDE SEQUENCE [LARGE SCALE GENOMIC DNA]</scope>
    <source>
        <strain evidence="4 5">ATCC 52813</strain>
    </source>
</reference>
<evidence type="ECO:0000313" key="4">
    <source>
        <dbReference type="EMBL" id="PHZ07156.1"/>
    </source>
</evidence>
<dbReference type="Pfam" id="PF00385">
    <property type="entry name" value="Chromo"/>
    <property type="match status" value="1"/>
</dbReference>
<dbReference type="InterPro" id="IPR051219">
    <property type="entry name" value="Heterochromatin_chromo-domain"/>
</dbReference>
<name>A0A2G4SFJ3_RHIZD</name>
<accession>A0A2G4SFJ3</accession>
<organism evidence="4 5">
    <name type="scientific">Rhizopus microsporus ATCC 52813</name>
    <dbReference type="NCBI Taxonomy" id="1340429"/>
    <lineage>
        <taxon>Eukaryota</taxon>
        <taxon>Fungi</taxon>
        <taxon>Fungi incertae sedis</taxon>
        <taxon>Mucoromycota</taxon>
        <taxon>Mucoromycotina</taxon>
        <taxon>Mucoromycetes</taxon>
        <taxon>Mucorales</taxon>
        <taxon>Mucorineae</taxon>
        <taxon>Rhizopodaceae</taxon>
        <taxon>Rhizopus</taxon>
    </lineage>
</organism>
<dbReference type="InterPro" id="IPR000953">
    <property type="entry name" value="Chromo/chromo_shadow_dom"/>
</dbReference>
<dbReference type="Gene3D" id="2.40.50.40">
    <property type="match status" value="1"/>
</dbReference>
<dbReference type="GeneID" id="35445239"/>
<feature type="domain" description="Chromo" evidence="3">
    <location>
        <begin position="52"/>
        <end position="106"/>
    </location>
</feature>
<dbReference type="RefSeq" id="XP_023460864.1">
    <property type="nucleotide sequence ID" value="XM_023614250.1"/>
</dbReference>
<dbReference type="GO" id="GO:0005634">
    <property type="term" value="C:nucleus"/>
    <property type="evidence" value="ECO:0007669"/>
    <property type="project" value="UniProtKB-SubCell"/>
</dbReference>
<dbReference type="EMBL" id="KZ303971">
    <property type="protein sequence ID" value="PHZ07156.1"/>
    <property type="molecule type" value="Genomic_DNA"/>
</dbReference>
<comment type="subcellular location">
    <subcellularLocation>
        <location evidence="1">Nucleus</location>
    </subcellularLocation>
</comment>
<evidence type="ECO:0000259" key="3">
    <source>
        <dbReference type="PROSITE" id="PS50013"/>
    </source>
</evidence>